<dbReference type="SUPFAM" id="SSF46689">
    <property type="entry name" value="Homeodomain-like"/>
    <property type="match status" value="1"/>
</dbReference>
<accession>A0AAU7V4B7</accession>
<dbReference type="RefSeq" id="WP_350257245.1">
    <property type="nucleotide sequence ID" value="NZ_CP138335.1"/>
</dbReference>
<dbReference type="Pfam" id="PF13551">
    <property type="entry name" value="HTH_29"/>
    <property type="match status" value="1"/>
</dbReference>
<dbReference type="InterPro" id="IPR009057">
    <property type="entry name" value="Homeodomain-like_sf"/>
</dbReference>
<gene>
    <name evidence="1" type="ORF">SAC06_05185</name>
</gene>
<reference evidence="1" key="1">
    <citation type="submission" date="2023-11" db="EMBL/GenBank/DDBJ databases">
        <title>Scrofimicrobium hongkongense sp. nov., isolated from a patient with peritonitis.</title>
        <authorList>
            <person name="Lao H.Y."/>
            <person name="Wong A.Y.P."/>
            <person name="Ng T.L."/>
            <person name="Wong R.Y.L."/>
            <person name="Yau M.C.Y."/>
            <person name="Lam J.Y.W."/>
            <person name="Siu G.K.H."/>
        </authorList>
    </citation>
    <scope>NUCLEOTIDE SEQUENCE</scope>
    <source>
        <strain evidence="1">R131</strain>
    </source>
</reference>
<name>A0AAU7V4B7_9ACTO</name>
<dbReference type="EMBL" id="CP138335">
    <property type="protein sequence ID" value="XBW07051.1"/>
    <property type="molecule type" value="Genomic_DNA"/>
</dbReference>
<organism evidence="1">
    <name type="scientific">Scrofimicrobium appendicitidis</name>
    <dbReference type="NCBI Taxonomy" id="3079930"/>
    <lineage>
        <taxon>Bacteria</taxon>
        <taxon>Bacillati</taxon>
        <taxon>Actinomycetota</taxon>
        <taxon>Actinomycetes</taxon>
        <taxon>Actinomycetales</taxon>
        <taxon>Actinomycetaceae</taxon>
        <taxon>Scrofimicrobium</taxon>
    </lineage>
</organism>
<sequence>MKESNKNEVIVRSIIEEGLSHVEAAQRFNVPTRWIRTLLIRYHSEGLAGLQPRSRRTHTNPS</sequence>
<evidence type="ECO:0000313" key="1">
    <source>
        <dbReference type="EMBL" id="XBW07051.1"/>
    </source>
</evidence>
<protein>
    <submittedName>
        <fullName evidence="1">Helix-turn-helix domain-containing protein</fullName>
    </submittedName>
</protein>
<proteinExistence type="predicted"/>
<dbReference type="KEGG" id="sapp:SAC06_05185"/>
<dbReference type="AlphaFoldDB" id="A0AAU7V4B7"/>